<dbReference type="EMBL" id="GL348719">
    <property type="protein sequence ID" value="EFH44660.1"/>
    <property type="molecule type" value="Genomic_DNA"/>
</dbReference>
<sequence length="229" mass="23937">MGVSSSADIGATGSISGGENASGLLESVLGNILTELNDAPSLPTMATWQCAAGRKKRKRDGSVSEDLGVHASGVRHQAEDVSQQDPDEPPAHAKKVVPEIALRSPDALEQDHTHLPSLVVPDFDVAAAAGINVVPDSDLRSTDGSEVNRLHSEKTVGDKEVNTASAACIEEDLGDESMPPQNEGMLPKENLLNPVESSPDTSVPPTATTNEQLMVDDSKFGDIEAHSSS</sequence>
<evidence type="ECO:0000256" key="1">
    <source>
        <dbReference type="SAM" id="MobiDB-lite"/>
    </source>
</evidence>
<evidence type="ECO:0000313" key="3">
    <source>
        <dbReference type="Proteomes" id="UP000008694"/>
    </source>
</evidence>
<dbReference type="Gramene" id="Al_scaffold_0007_3087">
    <property type="protein sequence ID" value="Al_scaffold_0007_3087"/>
    <property type="gene ID" value="Al_scaffold_0007_3087"/>
</dbReference>
<gene>
    <name evidence="2" type="ORF">ARALYDRAFT_659032</name>
</gene>
<feature type="compositionally biased region" description="Basic and acidic residues" evidence="1">
    <location>
        <begin position="137"/>
        <end position="161"/>
    </location>
</feature>
<dbReference type="AlphaFoldDB" id="D7MHN2"/>
<feature type="region of interest" description="Disordered" evidence="1">
    <location>
        <begin position="135"/>
        <end position="229"/>
    </location>
</feature>
<feature type="compositionally biased region" description="Basic and acidic residues" evidence="1">
    <location>
        <begin position="216"/>
        <end position="229"/>
    </location>
</feature>
<proteinExistence type="predicted"/>
<feature type="compositionally biased region" description="Polar residues" evidence="1">
    <location>
        <begin position="195"/>
        <end position="212"/>
    </location>
</feature>
<protein>
    <submittedName>
        <fullName evidence="2">Predicted protein</fullName>
    </submittedName>
</protein>
<evidence type="ECO:0000313" key="2">
    <source>
        <dbReference type="EMBL" id="EFH44660.1"/>
    </source>
</evidence>
<dbReference type="Proteomes" id="UP000008694">
    <property type="component" value="Unassembled WGS sequence"/>
</dbReference>
<accession>D7MHN2</accession>
<organism evidence="3">
    <name type="scientific">Arabidopsis lyrata subsp. lyrata</name>
    <name type="common">Lyre-leaved rock-cress</name>
    <dbReference type="NCBI Taxonomy" id="81972"/>
    <lineage>
        <taxon>Eukaryota</taxon>
        <taxon>Viridiplantae</taxon>
        <taxon>Streptophyta</taxon>
        <taxon>Embryophyta</taxon>
        <taxon>Tracheophyta</taxon>
        <taxon>Spermatophyta</taxon>
        <taxon>Magnoliopsida</taxon>
        <taxon>eudicotyledons</taxon>
        <taxon>Gunneridae</taxon>
        <taxon>Pentapetalae</taxon>
        <taxon>rosids</taxon>
        <taxon>malvids</taxon>
        <taxon>Brassicales</taxon>
        <taxon>Brassicaceae</taxon>
        <taxon>Camelineae</taxon>
        <taxon>Arabidopsis</taxon>
    </lineage>
</organism>
<dbReference type="HOGENOM" id="CLU_1211233_0_0_1"/>
<feature type="region of interest" description="Disordered" evidence="1">
    <location>
        <begin position="50"/>
        <end position="98"/>
    </location>
</feature>
<keyword evidence="3" id="KW-1185">Reference proteome</keyword>
<reference evidence="3" key="1">
    <citation type="journal article" date="2011" name="Nat. Genet.">
        <title>The Arabidopsis lyrata genome sequence and the basis of rapid genome size change.</title>
        <authorList>
            <person name="Hu T.T."/>
            <person name="Pattyn P."/>
            <person name="Bakker E.G."/>
            <person name="Cao J."/>
            <person name="Cheng J.-F."/>
            <person name="Clark R.M."/>
            <person name="Fahlgren N."/>
            <person name="Fawcett J.A."/>
            <person name="Grimwood J."/>
            <person name="Gundlach H."/>
            <person name="Haberer G."/>
            <person name="Hollister J.D."/>
            <person name="Ossowski S."/>
            <person name="Ottilar R.P."/>
            <person name="Salamov A.A."/>
            <person name="Schneeberger K."/>
            <person name="Spannagl M."/>
            <person name="Wang X."/>
            <person name="Yang L."/>
            <person name="Nasrallah M.E."/>
            <person name="Bergelson J."/>
            <person name="Carrington J.C."/>
            <person name="Gaut B.S."/>
            <person name="Schmutz J."/>
            <person name="Mayer K.F.X."/>
            <person name="Van de Peer Y."/>
            <person name="Grigoriev I.V."/>
            <person name="Nordborg M."/>
            <person name="Weigel D."/>
            <person name="Guo Y.-L."/>
        </authorList>
    </citation>
    <scope>NUCLEOTIDE SEQUENCE [LARGE SCALE GENOMIC DNA]</scope>
    <source>
        <strain evidence="3">cv. MN47</strain>
    </source>
</reference>
<name>D7MHN2_ARALL</name>